<accession>A0AC35TQE4</accession>
<protein>
    <submittedName>
        <fullName evidence="2">FLYWCH-type domain-containing protein</fullName>
    </submittedName>
</protein>
<proteinExistence type="predicted"/>
<organism evidence="1 2">
    <name type="scientific">Rhabditophanes sp. KR3021</name>
    <dbReference type="NCBI Taxonomy" id="114890"/>
    <lineage>
        <taxon>Eukaryota</taxon>
        <taxon>Metazoa</taxon>
        <taxon>Ecdysozoa</taxon>
        <taxon>Nematoda</taxon>
        <taxon>Chromadorea</taxon>
        <taxon>Rhabditida</taxon>
        <taxon>Tylenchina</taxon>
        <taxon>Panagrolaimomorpha</taxon>
        <taxon>Strongyloidoidea</taxon>
        <taxon>Alloionematidae</taxon>
        <taxon>Rhabditophanes</taxon>
    </lineage>
</organism>
<reference evidence="2" key="1">
    <citation type="submission" date="2016-11" db="UniProtKB">
        <authorList>
            <consortium name="WormBaseParasite"/>
        </authorList>
    </citation>
    <scope>IDENTIFICATION</scope>
    <source>
        <strain evidence="2">KR3021</strain>
    </source>
</reference>
<dbReference type="WBParaSite" id="RSKR_0000304750.1">
    <property type="protein sequence ID" value="RSKR_0000304750.1"/>
    <property type="gene ID" value="RSKR_0000304750"/>
</dbReference>
<sequence>MSNNEELDENDCFVEISTQCDFELNFYQSYKKTNRKIYKPLNLNFVLKPIGSDKFAITRHDVKYIIVCPKIIVYSDNWKAYDVIKDNSESNDEENKYDDGCYSDDGYEVIDTTSINTISVDSDSSEGDEGLTDICKQKNVNIAEKPEDATIEQVLIVKALFYHNLQDHVARISVSKCNGEELLNKGINVFHYKLSYNTYCKYMTQWEYHNILMEQDDVRLLLLKIIKKTSILVGRRITDVLKFFEIDHQVALDFNIVEMETISKNNATPEYWRSLVRHRLIECAKEPTQDKNVWIKLSTLKLINYYLSQKYFIKKPKLKQICNPLQYKKELIHLAPTREYKQKSKK</sequence>
<dbReference type="Proteomes" id="UP000095286">
    <property type="component" value="Unplaced"/>
</dbReference>
<evidence type="ECO:0000313" key="2">
    <source>
        <dbReference type="WBParaSite" id="RSKR_0000304750.1"/>
    </source>
</evidence>
<evidence type="ECO:0000313" key="1">
    <source>
        <dbReference type="Proteomes" id="UP000095286"/>
    </source>
</evidence>
<name>A0AC35TQE4_9BILA</name>